<dbReference type="AlphaFoldDB" id="A0A9X1XJT3"/>
<evidence type="ECO:0000256" key="2">
    <source>
        <dbReference type="ARBA" id="ARBA00023015"/>
    </source>
</evidence>
<keyword evidence="7" id="KW-1185">Reference proteome</keyword>
<dbReference type="Proteomes" id="UP001139559">
    <property type="component" value="Unassembled WGS sequence"/>
</dbReference>
<keyword evidence="3" id="KW-0238">DNA-binding</keyword>
<evidence type="ECO:0000256" key="3">
    <source>
        <dbReference type="ARBA" id="ARBA00023125"/>
    </source>
</evidence>
<sequence>MKNTIDLNLYRFLDLLFEQKSQVKVCHTLDISRATFNRHLSDCRDLFGNELFIATKGIYEPTLFTNQLIRIIKEPLEQLEQAQQMSLSFEGDDADIEYMFYVANPLSSLLTVPLLKGLTNKEFQPKVSFVDWSLEGVEFPKSGSLSIGIAGYPNDLNERLVERKVGTLSLYAYLSKSHPLANEESIELSVLSDMDTVRVSMGSLDDNSYYGRIHRRTGIQLNQKLTVASVHAALECIQVSPYLFICFNIMEDLMPESLKQVPLSLNGESMTFDIGMQFHRACYQHPVIGKIEKMISKHLLSIESE</sequence>
<evidence type="ECO:0000256" key="1">
    <source>
        <dbReference type="ARBA" id="ARBA00009437"/>
    </source>
</evidence>
<dbReference type="GO" id="GO:0003677">
    <property type="term" value="F:DNA binding"/>
    <property type="evidence" value="ECO:0007669"/>
    <property type="project" value="UniProtKB-KW"/>
</dbReference>
<comment type="caution">
    <text evidence="6">The sequence shown here is derived from an EMBL/GenBank/DDBJ whole genome shotgun (WGS) entry which is preliminary data.</text>
</comment>
<protein>
    <submittedName>
        <fullName evidence="6">LysR family transcriptional regulator</fullName>
    </submittedName>
</protein>
<dbReference type="PANTHER" id="PTHR30118">
    <property type="entry name" value="HTH-TYPE TRANSCRIPTIONAL REGULATOR LEUO-RELATED"/>
    <property type="match status" value="1"/>
</dbReference>
<dbReference type="GO" id="GO:0006355">
    <property type="term" value="P:regulation of DNA-templated transcription"/>
    <property type="evidence" value="ECO:0007669"/>
    <property type="project" value="TreeGrafter"/>
</dbReference>
<dbReference type="SUPFAM" id="SSF46785">
    <property type="entry name" value="Winged helix' DNA-binding domain"/>
    <property type="match status" value="1"/>
</dbReference>
<dbReference type="RefSeq" id="WP_248009371.1">
    <property type="nucleotide sequence ID" value="NZ_JAJHVV010000008.1"/>
</dbReference>
<dbReference type="InterPro" id="IPR005119">
    <property type="entry name" value="LysR_subst-bd"/>
</dbReference>
<dbReference type="Gene3D" id="1.10.10.10">
    <property type="entry name" value="Winged helix-like DNA-binding domain superfamily/Winged helix DNA-binding domain"/>
    <property type="match status" value="1"/>
</dbReference>
<accession>A0A9X1XJT3</accession>
<dbReference type="InterPro" id="IPR036390">
    <property type="entry name" value="WH_DNA-bd_sf"/>
</dbReference>
<dbReference type="InterPro" id="IPR050389">
    <property type="entry name" value="LysR-type_TF"/>
</dbReference>
<dbReference type="Gene3D" id="3.40.190.10">
    <property type="entry name" value="Periplasmic binding protein-like II"/>
    <property type="match status" value="2"/>
</dbReference>
<keyword evidence="2" id="KW-0805">Transcription regulation</keyword>
<dbReference type="Pfam" id="PF03466">
    <property type="entry name" value="LysR_substrate"/>
    <property type="match status" value="1"/>
</dbReference>
<evidence type="ECO:0000313" key="6">
    <source>
        <dbReference type="EMBL" id="MCK6264287.1"/>
    </source>
</evidence>
<reference evidence="6" key="1">
    <citation type="submission" date="2021-11" db="EMBL/GenBank/DDBJ databases">
        <title>Vibrio ZSDE26 sp. nov. and Vibrio ZSDZ34 sp. nov., isolated from coastal seawater in Qingdao.</title>
        <authorList>
            <person name="Zhang P."/>
        </authorList>
    </citation>
    <scope>NUCLEOTIDE SEQUENCE</scope>
    <source>
        <strain evidence="6">ZSDE26</strain>
    </source>
</reference>
<evidence type="ECO:0000313" key="7">
    <source>
        <dbReference type="Proteomes" id="UP001139559"/>
    </source>
</evidence>
<comment type="similarity">
    <text evidence="1">Belongs to the LysR transcriptional regulatory family.</text>
</comment>
<evidence type="ECO:0000256" key="4">
    <source>
        <dbReference type="ARBA" id="ARBA00023163"/>
    </source>
</evidence>
<dbReference type="CDD" id="cd05466">
    <property type="entry name" value="PBP2_LTTR_substrate"/>
    <property type="match status" value="1"/>
</dbReference>
<feature type="domain" description="LysR substrate-binding" evidence="5">
    <location>
        <begin position="131"/>
        <end position="287"/>
    </location>
</feature>
<dbReference type="InterPro" id="IPR036388">
    <property type="entry name" value="WH-like_DNA-bd_sf"/>
</dbReference>
<dbReference type="SUPFAM" id="SSF53850">
    <property type="entry name" value="Periplasmic binding protein-like II"/>
    <property type="match status" value="1"/>
</dbReference>
<name>A0A9X1XJT3_9VIBR</name>
<gene>
    <name evidence="6" type="ORF">KP803_13485</name>
</gene>
<dbReference type="PANTHER" id="PTHR30118:SF15">
    <property type="entry name" value="TRANSCRIPTIONAL REGULATORY PROTEIN"/>
    <property type="match status" value="1"/>
</dbReference>
<keyword evidence="4" id="KW-0804">Transcription</keyword>
<evidence type="ECO:0000259" key="5">
    <source>
        <dbReference type="Pfam" id="PF03466"/>
    </source>
</evidence>
<dbReference type="EMBL" id="JAJHVV010000008">
    <property type="protein sequence ID" value="MCK6264287.1"/>
    <property type="molecule type" value="Genomic_DNA"/>
</dbReference>
<proteinExistence type="inferred from homology"/>
<organism evidence="6 7">
    <name type="scientific">Vibrio amylolyticus</name>
    <dbReference type="NCBI Taxonomy" id="2847292"/>
    <lineage>
        <taxon>Bacteria</taxon>
        <taxon>Pseudomonadati</taxon>
        <taxon>Pseudomonadota</taxon>
        <taxon>Gammaproteobacteria</taxon>
        <taxon>Vibrionales</taxon>
        <taxon>Vibrionaceae</taxon>
        <taxon>Vibrio</taxon>
    </lineage>
</organism>